<comment type="caution">
    <text evidence="1">The sequence shown here is derived from an EMBL/GenBank/DDBJ whole genome shotgun (WGS) entry which is preliminary data.</text>
</comment>
<sequence>MTSYLIKYQTRRKHRCASIPQGEWQDKEIRVVAGEDAREALDEILGTFKGFDFRLRGIEVCGQIDVIAQKLR</sequence>
<name>A0A0F9UHR5_9ZZZZ</name>
<accession>A0A0F9UHR5</accession>
<protein>
    <submittedName>
        <fullName evidence="1">Uncharacterized protein</fullName>
    </submittedName>
</protein>
<reference evidence="1" key="1">
    <citation type="journal article" date="2015" name="Nature">
        <title>Complex archaea that bridge the gap between prokaryotes and eukaryotes.</title>
        <authorList>
            <person name="Spang A."/>
            <person name="Saw J.H."/>
            <person name="Jorgensen S.L."/>
            <person name="Zaremba-Niedzwiedzka K."/>
            <person name="Martijn J."/>
            <person name="Lind A.E."/>
            <person name="van Eijk R."/>
            <person name="Schleper C."/>
            <person name="Guy L."/>
            <person name="Ettema T.J."/>
        </authorList>
    </citation>
    <scope>NUCLEOTIDE SEQUENCE</scope>
</reference>
<proteinExistence type="predicted"/>
<dbReference type="AlphaFoldDB" id="A0A0F9UHR5"/>
<organism evidence="1">
    <name type="scientific">marine sediment metagenome</name>
    <dbReference type="NCBI Taxonomy" id="412755"/>
    <lineage>
        <taxon>unclassified sequences</taxon>
        <taxon>metagenomes</taxon>
        <taxon>ecological metagenomes</taxon>
    </lineage>
</organism>
<evidence type="ECO:0000313" key="1">
    <source>
        <dbReference type="EMBL" id="KKN91214.1"/>
    </source>
</evidence>
<dbReference type="EMBL" id="LAZR01000105">
    <property type="protein sequence ID" value="KKN91214.1"/>
    <property type="molecule type" value="Genomic_DNA"/>
</dbReference>
<gene>
    <name evidence="1" type="ORF">LCGC14_0220820</name>
</gene>